<name>A0A8S4FZC5_PLUXY</name>
<dbReference type="Proteomes" id="UP000653454">
    <property type="component" value="Unassembled WGS sequence"/>
</dbReference>
<comment type="caution">
    <text evidence="3">The sequence shown here is derived from an EMBL/GenBank/DDBJ whole genome shotgun (WGS) entry which is preliminary data.</text>
</comment>
<dbReference type="EMBL" id="CAJHNJ030000064">
    <property type="protein sequence ID" value="CAG9133559.1"/>
    <property type="molecule type" value="Genomic_DNA"/>
</dbReference>
<gene>
    <name evidence="3" type="ORF">PLXY2_LOCUS11855</name>
</gene>
<dbReference type="AlphaFoldDB" id="A0A8S4FZC5"/>
<protein>
    <submittedName>
        <fullName evidence="3">(diamondback moth) hypothetical protein</fullName>
    </submittedName>
</protein>
<evidence type="ECO:0000256" key="2">
    <source>
        <dbReference type="SAM" id="SignalP"/>
    </source>
</evidence>
<evidence type="ECO:0000313" key="3">
    <source>
        <dbReference type="EMBL" id="CAG9133559.1"/>
    </source>
</evidence>
<keyword evidence="2" id="KW-0732">Signal</keyword>
<keyword evidence="4" id="KW-1185">Reference proteome</keyword>
<feature type="chain" id="PRO_5035934430" evidence="2">
    <location>
        <begin position="24"/>
        <end position="144"/>
    </location>
</feature>
<proteinExistence type="predicted"/>
<evidence type="ECO:0000313" key="4">
    <source>
        <dbReference type="Proteomes" id="UP000653454"/>
    </source>
</evidence>
<feature type="region of interest" description="Disordered" evidence="1">
    <location>
        <begin position="27"/>
        <end position="56"/>
    </location>
</feature>
<accession>A0A8S4FZC5</accession>
<reference evidence="3" key="1">
    <citation type="submission" date="2020-11" db="EMBL/GenBank/DDBJ databases">
        <authorList>
            <person name="Whiteford S."/>
        </authorList>
    </citation>
    <scope>NUCLEOTIDE SEQUENCE</scope>
</reference>
<feature type="signal peptide" evidence="2">
    <location>
        <begin position="1"/>
        <end position="23"/>
    </location>
</feature>
<sequence>FRLKHSLTSITLVVDCSPAVASAERGVGDVRHGGRSGVGDGLEHRRGGGVVSRGGGVVSRGGGVVSRGGGVALSHDGGGVRGVRGSHALSDDGGVGGRGGSVRRVGDGRHGLGHHWGGGVVSYRSSGVVGYWRAVGSVRGVGRD</sequence>
<organism evidence="3 4">
    <name type="scientific">Plutella xylostella</name>
    <name type="common">Diamondback moth</name>
    <name type="synonym">Plutella maculipennis</name>
    <dbReference type="NCBI Taxonomy" id="51655"/>
    <lineage>
        <taxon>Eukaryota</taxon>
        <taxon>Metazoa</taxon>
        <taxon>Ecdysozoa</taxon>
        <taxon>Arthropoda</taxon>
        <taxon>Hexapoda</taxon>
        <taxon>Insecta</taxon>
        <taxon>Pterygota</taxon>
        <taxon>Neoptera</taxon>
        <taxon>Endopterygota</taxon>
        <taxon>Lepidoptera</taxon>
        <taxon>Glossata</taxon>
        <taxon>Ditrysia</taxon>
        <taxon>Yponomeutoidea</taxon>
        <taxon>Plutellidae</taxon>
        <taxon>Plutella</taxon>
    </lineage>
</organism>
<feature type="non-terminal residue" evidence="3">
    <location>
        <position position="144"/>
    </location>
</feature>
<evidence type="ECO:0000256" key="1">
    <source>
        <dbReference type="SAM" id="MobiDB-lite"/>
    </source>
</evidence>